<dbReference type="EMBL" id="CASHTH010003067">
    <property type="protein sequence ID" value="CAI8039850.1"/>
    <property type="molecule type" value="Genomic_DNA"/>
</dbReference>
<keyword evidence="6" id="KW-1185">Reference proteome</keyword>
<evidence type="ECO:0000313" key="6">
    <source>
        <dbReference type="Proteomes" id="UP001174909"/>
    </source>
</evidence>
<evidence type="ECO:0000256" key="2">
    <source>
        <dbReference type="ARBA" id="ARBA00023027"/>
    </source>
</evidence>
<dbReference type="InterPro" id="IPR005888">
    <property type="entry name" value="dTDP_Gluc_deHydtase"/>
</dbReference>
<name>A0AA35X6E6_GEOBA</name>
<dbReference type="NCBIfam" id="TIGR01181">
    <property type="entry name" value="dTDP_gluc_dehyt"/>
    <property type="match status" value="1"/>
</dbReference>
<dbReference type="InterPro" id="IPR036291">
    <property type="entry name" value="NAD(P)-bd_dom_sf"/>
</dbReference>
<protein>
    <submittedName>
        <fullName evidence="5">dTDP-glucose 4,6-dehydratase</fullName>
    </submittedName>
</protein>
<proteinExistence type="predicted"/>
<sequence length="345" mass="39973">MKLLVTGGAGFIGTNFIRYWLQHNSDDAIVNFDRLTYAGNLSNLTDIAETHYPKRYRFVHGDILDFALVESILKKECPDVIVNFAAESHNSRAILHPRRFFETNVMGTQVLLDASRKYGVQRFHHISTCEVYGELPLDSPDRFSETAPYRPQTPYNASKAAADHLVNAYFHSFGMPITISNCANNYGPYQHPEKLIPLFATNAIQNIPLTLYRSSHNRREWLHVEDHCRAIAAVLEYGKIGETYNVGSGVEKSIEEISDFILDILDKPQHLKTYVPDRPGHDCRYLLDSSKIARDVGWKPIIAFEDGMRETIRWYVENWKWWQEIQQKVDSEMVQEDKWERFTER</sequence>
<organism evidence="5 6">
    <name type="scientific">Geodia barretti</name>
    <name type="common">Barrett's horny sponge</name>
    <dbReference type="NCBI Taxonomy" id="519541"/>
    <lineage>
        <taxon>Eukaryota</taxon>
        <taxon>Metazoa</taxon>
        <taxon>Porifera</taxon>
        <taxon>Demospongiae</taxon>
        <taxon>Heteroscleromorpha</taxon>
        <taxon>Tetractinellida</taxon>
        <taxon>Astrophorina</taxon>
        <taxon>Geodiidae</taxon>
        <taxon>Geodia</taxon>
    </lineage>
</organism>
<evidence type="ECO:0000256" key="3">
    <source>
        <dbReference type="ARBA" id="ARBA00023239"/>
    </source>
</evidence>
<dbReference type="Gene3D" id="3.40.50.720">
    <property type="entry name" value="NAD(P)-binding Rossmann-like Domain"/>
    <property type="match status" value="1"/>
</dbReference>
<comment type="cofactor">
    <cofactor evidence="1">
        <name>NAD(+)</name>
        <dbReference type="ChEBI" id="CHEBI:57540"/>
    </cofactor>
</comment>
<reference evidence="5" key="1">
    <citation type="submission" date="2023-03" db="EMBL/GenBank/DDBJ databases">
        <authorList>
            <person name="Steffen K."/>
            <person name="Cardenas P."/>
        </authorList>
    </citation>
    <scope>NUCLEOTIDE SEQUENCE</scope>
</reference>
<evidence type="ECO:0000259" key="4">
    <source>
        <dbReference type="Pfam" id="PF16363"/>
    </source>
</evidence>
<dbReference type="InterPro" id="IPR016040">
    <property type="entry name" value="NAD(P)-bd_dom"/>
</dbReference>
<dbReference type="SUPFAM" id="SSF51735">
    <property type="entry name" value="NAD(P)-binding Rossmann-fold domains"/>
    <property type="match status" value="1"/>
</dbReference>
<dbReference type="PANTHER" id="PTHR43000">
    <property type="entry name" value="DTDP-D-GLUCOSE 4,6-DEHYDRATASE-RELATED"/>
    <property type="match status" value="1"/>
</dbReference>
<dbReference type="Pfam" id="PF16363">
    <property type="entry name" value="GDP_Man_Dehyd"/>
    <property type="match status" value="1"/>
</dbReference>
<dbReference type="GO" id="GO:0008460">
    <property type="term" value="F:dTDP-glucose 4,6-dehydratase activity"/>
    <property type="evidence" value="ECO:0007669"/>
    <property type="project" value="InterPro"/>
</dbReference>
<dbReference type="AlphaFoldDB" id="A0AA35X6E6"/>
<keyword evidence="3" id="KW-0456">Lyase</keyword>
<dbReference type="GO" id="GO:0009225">
    <property type="term" value="P:nucleotide-sugar metabolic process"/>
    <property type="evidence" value="ECO:0007669"/>
    <property type="project" value="InterPro"/>
</dbReference>
<comment type="caution">
    <text evidence="5">The sequence shown here is derived from an EMBL/GenBank/DDBJ whole genome shotgun (WGS) entry which is preliminary data.</text>
</comment>
<keyword evidence="2" id="KW-0520">NAD</keyword>
<dbReference type="CDD" id="cd05246">
    <property type="entry name" value="dTDP_GD_SDR_e"/>
    <property type="match status" value="1"/>
</dbReference>
<feature type="domain" description="NAD(P)-binding" evidence="4">
    <location>
        <begin position="4"/>
        <end position="311"/>
    </location>
</feature>
<evidence type="ECO:0000256" key="1">
    <source>
        <dbReference type="ARBA" id="ARBA00001911"/>
    </source>
</evidence>
<gene>
    <name evidence="5" type="ORF">GBAR_LOCUS22216</name>
</gene>
<dbReference type="Gene3D" id="3.90.25.10">
    <property type="entry name" value="UDP-galactose 4-epimerase, domain 1"/>
    <property type="match status" value="1"/>
</dbReference>
<dbReference type="Proteomes" id="UP001174909">
    <property type="component" value="Unassembled WGS sequence"/>
</dbReference>
<evidence type="ECO:0000313" key="5">
    <source>
        <dbReference type="EMBL" id="CAI8039850.1"/>
    </source>
</evidence>
<accession>A0AA35X6E6</accession>